<evidence type="ECO:0000256" key="2">
    <source>
        <dbReference type="ARBA" id="ARBA00022614"/>
    </source>
</evidence>
<dbReference type="SUPFAM" id="SSF52058">
    <property type="entry name" value="L domain-like"/>
    <property type="match status" value="1"/>
</dbReference>
<dbReference type="Gene3D" id="3.80.10.10">
    <property type="entry name" value="Ribonuclease Inhibitor"/>
    <property type="match status" value="1"/>
</dbReference>
<evidence type="ECO:0000256" key="4">
    <source>
        <dbReference type="SAM" id="Phobius"/>
    </source>
</evidence>
<evidence type="ECO:0000256" key="3">
    <source>
        <dbReference type="ARBA" id="ARBA00022737"/>
    </source>
</evidence>
<keyword evidence="4" id="KW-0472">Membrane</keyword>
<dbReference type="NCBIfam" id="TIGR02543">
    <property type="entry name" value="List_Bact_rpt"/>
    <property type="match status" value="1"/>
</dbReference>
<organism evidence="5 6">
    <name type="scientific">Bombiscardovia nodaiensis</name>
    <dbReference type="NCBI Taxonomy" id="2932181"/>
    <lineage>
        <taxon>Bacteria</taxon>
        <taxon>Bacillati</taxon>
        <taxon>Actinomycetota</taxon>
        <taxon>Actinomycetes</taxon>
        <taxon>Bifidobacteriales</taxon>
        <taxon>Bifidobacteriaceae</taxon>
        <taxon>Bombiscardovia</taxon>
    </lineage>
</organism>
<dbReference type="Pfam" id="PF13516">
    <property type="entry name" value="LRR_6"/>
    <property type="match status" value="2"/>
</dbReference>
<dbReference type="InterPro" id="IPR042229">
    <property type="entry name" value="Listeria/Bacterioides_rpt_sf"/>
</dbReference>
<protein>
    <submittedName>
        <fullName evidence="5">Uncharacterized protein</fullName>
    </submittedName>
</protein>
<reference evidence="5 6" key="1">
    <citation type="journal article" date="2023" name="Microbiol. Spectr.">
        <title>Symbiosis of Carpenter Bees with Uncharacterized Lactic Acid Bacteria Showing NAD Auxotrophy.</title>
        <authorList>
            <person name="Kawasaki S."/>
            <person name="Ozawa K."/>
            <person name="Mori T."/>
            <person name="Yamamoto A."/>
            <person name="Ito M."/>
            <person name="Ohkuma M."/>
            <person name="Sakamoto M."/>
            <person name="Matsutani M."/>
        </authorList>
    </citation>
    <scope>NUCLEOTIDE SEQUENCE [LARGE SCALE GENOMIC DNA]</scope>
    <source>
        <strain evidence="5 6">Kim37-2</strain>
    </source>
</reference>
<evidence type="ECO:0000313" key="6">
    <source>
        <dbReference type="Proteomes" id="UP001321766"/>
    </source>
</evidence>
<name>A0ABM8B9G7_9BIFI</name>
<keyword evidence="6" id="KW-1185">Reference proteome</keyword>
<keyword evidence="4" id="KW-0812">Transmembrane</keyword>
<accession>A0ABM8B9G7</accession>
<dbReference type="EMBL" id="AP026798">
    <property type="protein sequence ID" value="BDR53456.1"/>
    <property type="molecule type" value="Genomic_DNA"/>
</dbReference>
<proteinExistence type="predicted"/>
<dbReference type="InterPro" id="IPR050836">
    <property type="entry name" value="SDS22/Internalin_LRR"/>
</dbReference>
<dbReference type="InterPro" id="IPR013378">
    <property type="entry name" value="InlB-like_B-rpt"/>
</dbReference>
<feature type="transmembrane region" description="Helical" evidence="4">
    <location>
        <begin position="330"/>
        <end position="352"/>
    </location>
</feature>
<gene>
    <name evidence="5" type="ORF">KIM372_13630</name>
</gene>
<dbReference type="PANTHER" id="PTHR46652">
    <property type="entry name" value="LEUCINE-RICH REPEAT AND IQ DOMAIN-CONTAINING PROTEIN 1-RELATED"/>
    <property type="match status" value="1"/>
</dbReference>
<keyword evidence="2" id="KW-0433">Leucine-rich repeat</keyword>
<keyword evidence="4" id="KW-1133">Transmembrane helix</keyword>
<dbReference type="Proteomes" id="UP001321766">
    <property type="component" value="Chromosome"/>
</dbReference>
<dbReference type="Pfam" id="PF09479">
    <property type="entry name" value="Flg_new"/>
    <property type="match status" value="1"/>
</dbReference>
<keyword evidence="3" id="KW-0677">Repeat</keyword>
<dbReference type="InterPro" id="IPR032675">
    <property type="entry name" value="LRR_dom_sf"/>
</dbReference>
<dbReference type="PANTHER" id="PTHR46652:SF3">
    <property type="entry name" value="LEUCINE-RICH REPEAT-CONTAINING PROTEIN 9"/>
    <property type="match status" value="1"/>
</dbReference>
<dbReference type="InterPro" id="IPR001611">
    <property type="entry name" value="Leu-rich_rpt"/>
</dbReference>
<evidence type="ECO:0000256" key="1">
    <source>
        <dbReference type="ARBA" id="ARBA00004196"/>
    </source>
</evidence>
<dbReference type="PROSITE" id="PS51450">
    <property type="entry name" value="LRR"/>
    <property type="match status" value="2"/>
</dbReference>
<dbReference type="Gene3D" id="2.60.40.4270">
    <property type="entry name" value="Listeria-Bacteroides repeat domain"/>
    <property type="match status" value="1"/>
</dbReference>
<evidence type="ECO:0000313" key="5">
    <source>
        <dbReference type="EMBL" id="BDR53456.1"/>
    </source>
</evidence>
<sequence>MNDPLTHSDADTTFLWLSGNGIESINGIQNFAYLDTLNISDNHVTDLSPLKGLPQDKVWPWMNKFIELNISNNGITDPAALNLDSLTNLTDLATLNMSGNKMGNITALQAVTVFPSLTSLDLSSNQISDMTPITQRLSQLTKLSTLDISKQIIRLPDLTLNPGQPMSLGPGTVNSGNPPATPALLAAQDPAKPLAPATNGSYDAPGAKAVWSTTLPGEHTYSFAHSGALTVAGKSYAFSGTFIQDVTGSIVTFDPANGQPTFTRPVAANTAVARPPDPVRADWHFAGWFQAGASSPWNFSQPVLTSMTLTARWSQFRTLPQSGAIPLEHLGGGALLMVSLVSAGAYGAYLLVRKRPLSAPSSRLAGRRSSQRRH</sequence>
<comment type="subcellular location">
    <subcellularLocation>
        <location evidence="1">Cell envelope</location>
    </subcellularLocation>
</comment>